<reference evidence="1" key="1">
    <citation type="journal article" date="2022" name="Cell">
        <title>Design, construction, and in vivo augmentation of a complex gut microbiome.</title>
        <authorList>
            <person name="Cheng A.G."/>
            <person name="Ho P.Y."/>
            <person name="Aranda-Diaz A."/>
            <person name="Jain S."/>
            <person name="Yu F.B."/>
            <person name="Meng X."/>
            <person name="Wang M."/>
            <person name="Iakiviak M."/>
            <person name="Nagashima K."/>
            <person name="Zhao A."/>
            <person name="Murugkar P."/>
            <person name="Patil A."/>
            <person name="Atabakhsh K."/>
            <person name="Weakley A."/>
            <person name="Yan J."/>
            <person name="Brumbaugh A.R."/>
            <person name="Higginbottom S."/>
            <person name="Dimas A."/>
            <person name="Shiver A.L."/>
            <person name="Deutschbauer A."/>
            <person name="Neff N."/>
            <person name="Sonnenburg J.L."/>
            <person name="Huang K.C."/>
            <person name="Fischbach M.A."/>
        </authorList>
    </citation>
    <scope>NUCLEOTIDE SEQUENCE</scope>
    <source>
        <strain evidence="1">JC50</strain>
    </source>
</reference>
<evidence type="ECO:0008006" key="3">
    <source>
        <dbReference type="Google" id="ProtNLM"/>
    </source>
</evidence>
<name>A0ABY5V715_9BACT</name>
<accession>A0ABY5V715</accession>
<dbReference type="Proteomes" id="UP001058267">
    <property type="component" value="Chromosome"/>
</dbReference>
<evidence type="ECO:0000313" key="1">
    <source>
        <dbReference type="EMBL" id="UWN65307.1"/>
    </source>
</evidence>
<dbReference type="RefSeq" id="WP_227901061.1">
    <property type="nucleotide sequence ID" value="NZ_CP102252.1"/>
</dbReference>
<sequence>MAAPGALVKFPANIGNTTEKAAFQTADLLWQDVAGMVEQLIAAPEENCVYAVLKSGVSGNAVVAVKNADGAVVWSYHLWVADFDPDANVMTWTDSESGTSYKMMDRYVGAVSNQPGSDLSNGLFYQWGRKDPFGSSNYEGKLKAMYDMAGAEVTRTVEPVSVTDNMPNAILNPLTHYSGVSGGNYSWLSNNKGSADIDAISDYWGGVTGVQTKYDPCPAGWRVAPSGAWYFYTDSNVTVEKVFAEGVDAPANKDLLGRYVSTDGGTTKFWFPAQGEVAHAGSYGNGIGTNWPSSKTWSSTVDADNFRVWATSISPTTVSPKGGIGFGYELPVRCVKL</sequence>
<proteinExistence type="predicted"/>
<evidence type="ECO:0000313" key="2">
    <source>
        <dbReference type="Proteomes" id="UP001058267"/>
    </source>
</evidence>
<protein>
    <recommendedName>
        <fullName evidence="3">Fibrobacter succinogenes major paralogous domain-containing protein</fullName>
    </recommendedName>
</protein>
<dbReference type="EMBL" id="CP102252">
    <property type="protein sequence ID" value="UWN65307.1"/>
    <property type="molecule type" value="Genomic_DNA"/>
</dbReference>
<organism evidence="1 2">
    <name type="scientific">Alistipes senegalensis JC50</name>
    <dbReference type="NCBI Taxonomy" id="1033732"/>
    <lineage>
        <taxon>Bacteria</taxon>
        <taxon>Pseudomonadati</taxon>
        <taxon>Bacteroidota</taxon>
        <taxon>Bacteroidia</taxon>
        <taxon>Bacteroidales</taxon>
        <taxon>Rikenellaceae</taxon>
        <taxon>Alistipes</taxon>
    </lineage>
</organism>
<keyword evidence="2" id="KW-1185">Reference proteome</keyword>
<gene>
    <name evidence="1" type="ORF">NQ519_00295</name>
</gene>